<dbReference type="InterPro" id="IPR000014">
    <property type="entry name" value="PAS"/>
</dbReference>
<dbReference type="InterPro" id="IPR000160">
    <property type="entry name" value="GGDEF_dom"/>
</dbReference>
<dbReference type="InterPro" id="IPR000700">
    <property type="entry name" value="PAS-assoc_C"/>
</dbReference>
<keyword evidence="1" id="KW-0812">Transmembrane</keyword>
<dbReference type="InterPro" id="IPR035965">
    <property type="entry name" value="PAS-like_dom_sf"/>
</dbReference>
<dbReference type="InterPro" id="IPR013656">
    <property type="entry name" value="PAS_4"/>
</dbReference>
<dbReference type="Pfam" id="PF00989">
    <property type="entry name" value="PAS"/>
    <property type="match status" value="1"/>
</dbReference>
<feature type="transmembrane region" description="Helical" evidence="1">
    <location>
        <begin position="84"/>
        <end position="104"/>
    </location>
</feature>
<keyword evidence="6" id="KW-1185">Reference proteome</keyword>
<dbReference type="NCBIfam" id="TIGR00229">
    <property type="entry name" value="sensory_box"/>
    <property type="match status" value="2"/>
</dbReference>
<dbReference type="InterPro" id="IPR013767">
    <property type="entry name" value="PAS_fold"/>
</dbReference>
<organism evidence="5 6">
    <name type="scientific">Ferrigenium kumadai</name>
    <dbReference type="NCBI Taxonomy" id="1682490"/>
    <lineage>
        <taxon>Bacteria</taxon>
        <taxon>Pseudomonadati</taxon>
        <taxon>Pseudomonadota</taxon>
        <taxon>Betaproteobacteria</taxon>
        <taxon>Nitrosomonadales</taxon>
        <taxon>Gallionellaceae</taxon>
        <taxon>Ferrigenium</taxon>
    </lineage>
</organism>
<dbReference type="Gene3D" id="3.30.70.270">
    <property type="match status" value="1"/>
</dbReference>
<evidence type="ECO:0000256" key="1">
    <source>
        <dbReference type="SAM" id="Phobius"/>
    </source>
</evidence>
<dbReference type="CDD" id="cd00130">
    <property type="entry name" value="PAS"/>
    <property type="match status" value="1"/>
</dbReference>
<evidence type="ECO:0000313" key="5">
    <source>
        <dbReference type="EMBL" id="BBI99948.1"/>
    </source>
</evidence>
<feature type="transmembrane region" description="Helical" evidence="1">
    <location>
        <begin position="44"/>
        <end position="63"/>
    </location>
</feature>
<keyword evidence="1" id="KW-1133">Transmembrane helix</keyword>
<dbReference type="AlphaFoldDB" id="A0AAN1VZZ3"/>
<feature type="domain" description="PAS" evidence="2">
    <location>
        <begin position="327"/>
        <end position="368"/>
    </location>
</feature>
<dbReference type="Pfam" id="PF00990">
    <property type="entry name" value="GGDEF"/>
    <property type="match status" value="1"/>
</dbReference>
<proteinExistence type="predicted"/>
<keyword evidence="1" id="KW-0472">Membrane</keyword>
<dbReference type="PROSITE" id="PS50887">
    <property type="entry name" value="GGDEF"/>
    <property type="match status" value="1"/>
</dbReference>
<dbReference type="CDD" id="cd01949">
    <property type="entry name" value="GGDEF"/>
    <property type="match status" value="1"/>
</dbReference>
<evidence type="ECO:0000313" key="6">
    <source>
        <dbReference type="Proteomes" id="UP001319121"/>
    </source>
</evidence>
<sequence length="637" mass="70559">MDKHIAIQAALLRQMLASSKITIITSTLLAAILAYIQHEVIASTAVLVWLILIVLVAILRAALADAYLRSPPTEQSSLRARLTTFRIGVLAIGVMWGSAGIVMFPPHDPPHQMFLIFMLAGLTAGGVVSYSADLFSGICFAVAALTPAVVRLFIAEENLSIAMGMAGTLYLGFMLMSIRHINRNIRENIVLHLEASEREETVRISEERYRLLLKHSPVGIIHYDTNLVITYCNDRFASIMHNSAERLIGLDMKSLRDQSVMPALKKALEGEIGYYEGHYTATLSDTDGWFAMTCATSRDAAGQIAGGVAILQDVTERKHAETALHESHQKMYSLLNSMAEGAYGLDLNGNCTFVNRSFMRILGYEHEDEVIGKHIHALIHHAHPDGSPYPASECKMHNAYRSREIHVLSEVFWHKNGSAIPIEYWSRPIIVDGIVQGAIATFLDLTERNLAEAQIRNLAFYDTLTQLPNRRLLNDRMGQALAASKRSGRYGALMLLDLDNFKPLNDTFGHDVGDLLLIEVARRISGCIRETDTVARFGGDEYVVVLSELDIDKVESTRNADIVAEKIRASLAEPYLLTVRQNGSAGSTVEYHCTASIGVVLFNYHASREEILKQADIAMYRAKASGRNRVSFDDQST</sequence>
<dbReference type="PANTHER" id="PTHR44757">
    <property type="entry name" value="DIGUANYLATE CYCLASE DGCP"/>
    <property type="match status" value="1"/>
</dbReference>
<evidence type="ECO:0008006" key="7">
    <source>
        <dbReference type="Google" id="ProtNLM"/>
    </source>
</evidence>
<dbReference type="GO" id="GO:0003824">
    <property type="term" value="F:catalytic activity"/>
    <property type="evidence" value="ECO:0007669"/>
    <property type="project" value="UniProtKB-ARBA"/>
</dbReference>
<dbReference type="SUPFAM" id="SSF55785">
    <property type="entry name" value="PYP-like sensor domain (PAS domain)"/>
    <property type="match status" value="2"/>
</dbReference>
<dbReference type="KEGG" id="fku:FGKAn22_16410"/>
<dbReference type="PANTHER" id="PTHR44757:SF2">
    <property type="entry name" value="BIOFILM ARCHITECTURE MAINTENANCE PROTEIN MBAA"/>
    <property type="match status" value="1"/>
</dbReference>
<dbReference type="InterPro" id="IPR043128">
    <property type="entry name" value="Rev_trsase/Diguanyl_cyclase"/>
</dbReference>
<dbReference type="Proteomes" id="UP001319121">
    <property type="component" value="Chromosome"/>
</dbReference>
<dbReference type="InterPro" id="IPR052155">
    <property type="entry name" value="Biofilm_reg_signaling"/>
</dbReference>
<feature type="transmembrane region" description="Helical" evidence="1">
    <location>
        <begin position="160"/>
        <end position="178"/>
    </location>
</feature>
<dbReference type="PROSITE" id="PS50112">
    <property type="entry name" value="PAS"/>
    <property type="match status" value="1"/>
</dbReference>
<dbReference type="Gene3D" id="3.30.450.20">
    <property type="entry name" value="PAS domain"/>
    <property type="match status" value="2"/>
</dbReference>
<dbReference type="FunFam" id="3.30.70.270:FF:000001">
    <property type="entry name" value="Diguanylate cyclase domain protein"/>
    <property type="match status" value="1"/>
</dbReference>
<dbReference type="Pfam" id="PF08448">
    <property type="entry name" value="PAS_4"/>
    <property type="match status" value="1"/>
</dbReference>
<dbReference type="InterPro" id="IPR029787">
    <property type="entry name" value="Nucleotide_cyclase"/>
</dbReference>
<feature type="transmembrane region" description="Helical" evidence="1">
    <location>
        <begin position="21"/>
        <end position="38"/>
    </location>
</feature>
<evidence type="ECO:0000259" key="4">
    <source>
        <dbReference type="PROSITE" id="PS50887"/>
    </source>
</evidence>
<dbReference type="SUPFAM" id="SSF55073">
    <property type="entry name" value="Nucleotide cyclase"/>
    <property type="match status" value="1"/>
</dbReference>
<dbReference type="RefSeq" id="WP_212785209.1">
    <property type="nucleotide sequence ID" value="NZ_AP019536.1"/>
</dbReference>
<feature type="domain" description="GGDEF" evidence="4">
    <location>
        <begin position="489"/>
        <end position="635"/>
    </location>
</feature>
<reference evidence="5 6" key="1">
    <citation type="submission" date="2019-03" db="EMBL/GenBank/DDBJ databases">
        <title>Complete genome sequence of Ferrigenium kumadai strain An22, a microaerophilic iron-oxidizing bacterium isolated from a paddy field soil.</title>
        <authorList>
            <person name="Watanabe T."/>
            <person name="Asakawa S."/>
        </authorList>
    </citation>
    <scope>NUCLEOTIDE SEQUENCE [LARGE SCALE GENOMIC DNA]</scope>
    <source>
        <strain evidence="5 6">An22</strain>
    </source>
</reference>
<dbReference type="SMART" id="SM00091">
    <property type="entry name" value="PAS"/>
    <property type="match status" value="2"/>
</dbReference>
<dbReference type="GO" id="GO:0006355">
    <property type="term" value="P:regulation of DNA-templated transcription"/>
    <property type="evidence" value="ECO:0007669"/>
    <property type="project" value="InterPro"/>
</dbReference>
<evidence type="ECO:0000259" key="2">
    <source>
        <dbReference type="PROSITE" id="PS50112"/>
    </source>
</evidence>
<feature type="domain" description="PAC" evidence="3">
    <location>
        <begin position="268"/>
        <end position="326"/>
    </location>
</feature>
<dbReference type="EMBL" id="AP019536">
    <property type="protein sequence ID" value="BBI99948.1"/>
    <property type="molecule type" value="Genomic_DNA"/>
</dbReference>
<gene>
    <name evidence="5" type="ORF">FGKAn22_16410</name>
</gene>
<dbReference type="NCBIfam" id="TIGR00254">
    <property type="entry name" value="GGDEF"/>
    <property type="match status" value="1"/>
</dbReference>
<accession>A0AAN1VZZ3</accession>
<dbReference type="SMART" id="SM00267">
    <property type="entry name" value="GGDEF"/>
    <property type="match status" value="1"/>
</dbReference>
<feature type="transmembrane region" description="Helical" evidence="1">
    <location>
        <begin position="110"/>
        <end position="128"/>
    </location>
</feature>
<evidence type="ECO:0000259" key="3">
    <source>
        <dbReference type="PROSITE" id="PS50113"/>
    </source>
</evidence>
<dbReference type="PROSITE" id="PS50113">
    <property type="entry name" value="PAC"/>
    <property type="match status" value="1"/>
</dbReference>
<protein>
    <recommendedName>
        <fullName evidence="7">Diguanylate cyclase</fullName>
    </recommendedName>
</protein>
<name>A0AAN1VZZ3_9PROT</name>